<dbReference type="Pfam" id="PF05699">
    <property type="entry name" value="Dimer_Tnp_hAT"/>
    <property type="match status" value="1"/>
</dbReference>
<proteinExistence type="predicted"/>
<evidence type="ECO:0000313" key="3">
    <source>
        <dbReference type="Ensembl" id="ENSGMOP00000049467.1"/>
    </source>
</evidence>
<dbReference type="PANTHER" id="PTHR45913">
    <property type="entry name" value="EPM2A-INTERACTING PROTEIN 1"/>
    <property type="match status" value="1"/>
</dbReference>
<evidence type="ECO:0000313" key="4">
    <source>
        <dbReference type="Proteomes" id="UP000694546"/>
    </source>
</evidence>
<evidence type="ECO:0000256" key="1">
    <source>
        <dbReference type="SAM" id="MobiDB-lite"/>
    </source>
</evidence>
<reference evidence="3" key="2">
    <citation type="submission" date="2025-09" db="UniProtKB">
        <authorList>
            <consortium name="Ensembl"/>
        </authorList>
    </citation>
    <scope>IDENTIFICATION</scope>
</reference>
<dbReference type="PANTHER" id="PTHR45913:SF19">
    <property type="entry name" value="LOW QUALITY PROTEIN: ZINC FINGER BED DOMAIN-CONTAINING PROTEIN 5-LIKE"/>
    <property type="match status" value="1"/>
</dbReference>
<keyword evidence="4" id="KW-1185">Reference proteome</keyword>
<dbReference type="GO" id="GO:0046983">
    <property type="term" value="F:protein dimerization activity"/>
    <property type="evidence" value="ECO:0007669"/>
    <property type="project" value="InterPro"/>
</dbReference>
<feature type="region of interest" description="Disordered" evidence="1">
    <location>
        <begin position="1"/>
        <end position="21"/>
    </location>
</feature>
<feature type="domain" description="HAT C-terminal dimerisation" evidence="2">
    <location>
        <begin position="519"/>
        <end position="583"/>
    </location>
</feature>
<accession>A0A8C5BR53</accession>
<protein>
    <recommendedName>
        <fullName evidence="2">HAT C-terminal dimerisation domain-containing protein</fullName>
    </recommendedName>
</protein>
<dbReference type="SUPFAM" id="SSF53098">
    <property type="entry name" value="Ribonuclease H-like"/>
    <property type="match status" value="1"/>
</dbReference>
<dbReference type="GeneTree" id="ENSGT00940000160807"/>
<dbReference type="AlphaFoldDB" id="A0A8C5BR53"/>
<evidence type="ECO:0000259" key="2">
    <source>
        <dbReference type="Pfam" id="PF05699"/>
    </source>
</evidence>
<dbReference type="Proteomes" id="UP000694546">
    <property type="component" value="Chromosome 4"/>
</dbReference>
<name>A0A8C5BR53_GADMO</name>
<dbReference type="InterPro" id="IPR008906">
    <property type="entry name" value="HATC_C_dom"/>
</dbReference>
<dbReference type="Ensembl" id="ENSGMOT00000058657.1">
    <property type="protein sequence ID" value="ENSGMOP00000049467.1"/>
    <property type="gene ID" value="ENSGMOG00000025051.1"/>
</dbReference>
<dbReference type="OMA" id="LREEVKW"/>
<dbReference type="InterPro" id="IPR012337">
    <property type="entry name" value="RNaseH-like_sf"/>
</dbReference>
<sequence>MHRFLIQPPKSAEREEPTKKRRKYDPDYLKIGFTWSGSESAPLPQCVVCKEVLANDSMRPCKLRRHMETKHTTLVNKPLEFFERKRDELRSQKAVICSFGSTNVKATEASYRAALHIAKAGKPHTDGETYLFPAAREMCSVMLGEAAAAKLDTIPVSDNTIQRRISDMAYDVKEQVVNSVRKSPIHAIQLDESTDVAYCAQLMVYVRFIEELNVREDFLFCIPLPARTTADELFKALNDFYQAEGLEWSRCCGICMDGARAMTGRHSGLVKQVQTVAPAAVWRHCIIHRQALAAKKMPKELRAVLDEAVKIVNIIKSRALNARMFRIMCDEMGAQFKQLLLHSEVRWLSRGKVLTRLCELREEAFLFLTEINSPLAKHLEDMNWLALLAYLSDIFERINTLNTSLQGKECNVYMAHDQVSGFMKKLVVWCARIGRGSVEMFPTLEDTLEKTAQPLSSVKPVISAHLSGLRDQFGEYFGEEPLGNQWVRNPFSFPPTVRDDLSIHEEGALVELSSNVDLKQRLVEMPITQFWLSIESEFPHVSAKAMRVLIPFTSTYLCECGFSALTLIKNKYRSRLQVQDDLRLFLSSVQPRIEQLCASKERPHCSH</sequence>
<feature type="compositionally biased region" description="Basic and acidic residues" evidence="1">
    <location>
        <begin position="11"/>
        <end position="21"/>
    </location>
</feature>
<reference evidence="3" key="1">
    <citation type="submission" date="2025-08" db="UniProtKB">
        <authorList>
            <consortium name="Ensembl"/>
        </authorList>
    </citation>
    <scope>IDENTIFICATION</scope>
</reference>
<organism evidence="3 4">
    <name type="scientific">Gadus morhua</name>
    <name type="common">Atlantic cod</name>
    <dbReference type="NCBI Taxonomy" id="8049"/>
    <lineage>
        <taxon>Eukaryota</taxon>
        <taxon>Metazoa</taxon>
        <taxon>Chordata</taxon>
        <taxon>Craniata</taxon>
        <taxon>Vertebrata</taxon>
        <taxon>Euteleostomi</taxon>
        <taxon>Actinopterygii</taxon>
        <taxon>Neopterygii</taxon>
        <taxon>Teleostei</taxon>
        <taxon>Neoteleostei</taxon>
        <taxon>Acanthomorphata</taxon>
        <taxon>Zeiogadaria</taxon>
        <taxon>Gadariae</taxon>
        <taxon>Gadiformes</taxon>
        <taxon>Gadoidei</taxon>
        <taxon>Gadidae</taxon>
        <taxon>Gadus</taxon>
    </lineage>
</organism>